<dbReference type="Pfam" id="PF00702">
    <property type="entry name" value="Hydrolase"/>
    <property type="match status" value="1"/>
</dbReference>
<dbReference type="InterPro" id="IPR036412">
    <property type="entry name" value="HAD-like_sf"/>
</dbReference>
<dbReference type="AlphaFoldDB" id="A0A6G0SD96"/>
<dbReference type="EMBL" id="QXFY01000119">
    <property type="protein sequence ID" value="KAE9356117.1"/>
    <property type="molecule type" value="Genomic_DNA"/>
</dbReference>
<name>A0A6G0SD96_9STRA</name>
<protein>
    <recommendedName>
        <fullName evidence="3">Haloacid dehalogenase-like hydrolase domain-containing protein 3</fullName>
    </recommendedName>
</protein>
<proteinExistence type="predicted"/>
<dbReference type="InterPro" id="IPR023214">
    <property type="entry name" value="HAD_sf"/>
</dbReference>
<dbReference type="PANTHER" id="PTHR46191">
    <property type="match status" value="1"/>
</dbReference>
<dbReference type="Gene3D" id="1.10.150.720">
    <property type="entry name" value="Haloacid dehalogenase-like hydrolase"/>
    <property type="match status" value="1"/>
</dbReference>
<accession>A0A6G0SD96</accession>
<dbReference type="SUPFAM" id="SSF56784">
    <property type="entry name" value="HAD-like"/>
    <property type="match status" value="1"/>
</dbReference>
<evidence type="ECO:0000313" key="2">
    <source>
        <dbReference type="Proteomes" id="UP000486351"/>
    </source>
</evidence>
<dbReference type="InterPro" id="IPR051828">
    <property type="entry name" value="HAD-like_hydrolase_domain"/>
</dbReference>
<dbReference type="GO" id="GO:0005634">
    <property type="term" value="C:nucleus"/>
    <property type="evidence" value="ECO:0007669"/>
    <property type="project" value="TreeGrafter"/>
</dbReference>
<dbReference type="PANTHER" id="PTHR46191:SF2">
    <property type="entry name" value="HALOACID DEHALOGENASE-LIKE HYDROLASE DOMAIN-CONTAINING PROTEIN 3"/>
    <property type="match status" value="1"/>
</dbReference>
<dbReference type="Proteomes" id="UP000486351">
    <property type="component" value="Unassembled WGS sequence"/>
</dbReference>
<reference evidence="1 2" key="1">
    <citation type="submission" date="2018-09" db="EMBL/GenBank/DDBJ databases">
        <title>Genomic investigation of the strawberry pathogen Phytophthora fragariae indicates pathogenicity is determined by transcriptional variation in three key races.</title>
        <authorList>
            <person name="Adams T.M."/>
            <person name="Armitage A.D."/>
            <person name="Sobczyk M.K."/>
            <person name="Bates H.J."/>
            <person name="Dunwell J.M."/>
            <person name="Nellist C.F."/>
            <person name="Harrison R.J."/>
        </authorList>
    </citation>
    <scope>NUCLEOTIDE SEQUENCE [LARGE SCALE GENOMIC DNA]</scope>
    <source>
        <strain evidence="1 2">NOV-77</strain>
    </source>
</reference>
<evidence type="ECO:0000313" key="1">
    <source>
        <dbReference type="EMBL" id="KAE9356117.1"/>
    </source>
</evidence>
<gene>
    <name evidence="1" type="ORF">PF008_g3759</name>
</gene>
<sequence>MLLTLTFRVVHYGYDFTFDFPWIKKNEVSVVHITVDFEQYRINPGSCHFCMHIILSILALEHDGPSVALRDVRRHGHVTAASGAHGRYVRALLGGGFWPALLLVATRGRGRRAHSPLPGRVQSAAAACAQLRVGRRLGQRLPVVAPPRAQRHDARGRGRDREQAERFTRDLYAHYARPEAWTVFADVRSALEQQQVPLGVISNFDERLEPLLVALQLRDAFRVVTTSFSQPQMKPHAAIFESTFRQLQGEEEDEDVQTQRFLHVGDHPSRDYRAARAVGAHAKLLMRRGAPPSDVLAGDVIASLMDVQ</sequence>
<evidence type="ECO:0008006" key="3">
    <source>
        <dbReference type="Google" id="ProtNLM"/>
    </source>
</evidence>
<dbReference type="InterPro" id="IPR044924">
    <property type="entry name" value="HAD-SF_hydro_IA_REG-2-like_cap"/>
</dbReference>
<organism evidence="1 2">
    <name type="scientific">Phytophthora fragariae</name>
    <dbReference type="NCBI Taxonomy" id="53985"/>
    <lineage>
        <taxon>Eukaryota</taxon>
        <taxon>Sar</taxon>
        <taxon>Stramenopiles</taxon>
        <taxon>Oomycota</taxon>
        <taxon>Peronosporomycetes</taxon>
        <taxon>Peronosporales</taxon>
        <taxon>Peronosporaceae</taxon>
        <taxon>Phytophthora</taxon>
    </lineage>
</organism>
<comment type="caution">
    <text evidence="1">The sequence shown here is derived from an EMBL/GenBank/DDBJ whole genome shotgun (WGS) entry which is preliminary data.</text>
</comment>
<dbReference type="Gene3D" id="3.40.50.1000">
    <property type="entry name" value="HAD superfamily/HAD-like"/>
    <property type="match status" value="1"/>
</dbReference>